<reference evidence="1" key="1">
    <citation type="submission" date="2022-08" db="EMBL/GenBank/DDBJ databases">
        <title>Genome Sequence of Fusarium decemcellulare.</title>
        <authorList>
            <person name="Buettner E."/>
        </authorList>
    </citation>
    <scope>NUCLEOTIDE SEQUENCE</scope>
    <source>
        <strain evidence="1">Babe19</strain>
    </source>
</reference>
<organism evidence="1 2">
    <name type="scientific">Fusarium decemcellulare</name>
    <dbReference type="NCBI Taxonomy" id="57161"/>
    <lineage>
        <taxon>Eukaryota</taxon>
        <taxon>Fungi</taxon>
        <taxon>Dikarya</taxon>
        <taxon>Ascomycota</taxon>
        <taxon>Pezizomycotina</taxon>
        <taxon>Sordariomycetes</taxon>
        <taxon>Hypocreomycetidae</taxon>
        <taxon>Hypocreales</taxon>
        <taxon>Nectriaceae</taxon>
        <taxon>Fusarium</taxon>
        <taxon>Fusarium decemcellulare species complex</taxon>
    </lineage>
</organism>
<evidence type="ECO:0000313" key="1">
    <source>
        <dbReference type="EMBL" id="KAJ3538871.1"/>
    </source>
</evidence>
<dbReference type="EMBL" id="JANRMS010000493">
    <property type="protein sequence ID" value="KAJ3538871.1"/>
    <property type="molecule type" value="Genomic_DNA"/>
</dbReference>
<keyword evidence="2" id="KW-1185">Reference proteome</keyword>
<accession>A0ACC1SFX1</accession>
<sequence length="820" mass="92123">MDNHRHFVRFAKKAASRKRATKACLKCRRRKVRCDVTRTSAPCTNCRLDGDECVVARRGSSIQMIYDERAPSTPDRGDDDPQVLRSPSPRERRLTSPAARTNDVVKTRCHAFPRNTSPAHHIGDTEMLGVAHDAQDSMQQPLQPQLKALYSSMPFLKALNIRDCDFSQLDTRGCLRVPAKPILDEFIRHYFLYVHPLLPLMNEADFWEAYDTTRTVVDTNTKGTPVSLLLLQAMMFASCTFVTKESLRVLGFSSIHAAKESFYTKAKLLHDFATDSDPISIAQAALLLTYWCPTFRSGPRKPNSRWLRIAVQNAKSVNADKYATIAQGLHATPEDMKRQNILKRITRAHWDFDSHSPLGYDDLVDELESSRVYGVATKHTLIMTLERLTELCARLTDVLCLVYPTEHLPVLDAEAHSTAFSQVQEYRRALQNWAEVTPPPLANKDLAPDTASFEDSVVLFTNLVWIYYHASRVALYNYELHLGVILGMATPEITSAMEAQFLDNNRQDLRNATKSIADCFSRLLPLRLTRWLPSSAVACSALPLALHMVDIKMSSTSSSPGEIWTRPAVAAKQSRLNILIQAFRELHPKYDGVDSISKTIRYFMECTYLEQSAPPPANEPTDVLARSPTYYLRLALTLDLSLSQDRLPNESDFPIRLRSLLLRTGSFMPMLFGQLGAGQMTDGAITPPRPLSPSTTKNLTRWIEDDRSSQFALQMGIEINGWPTSLDMTHESTSVTDTSPRSDETQEERDSNSPQNGTENLLQSLQNLADWAENDQSFSFAQAVGLFPNNAGYSNQGQGEEQLGFDVPLSYASLDWNFGV</sequence>
<dbReference type="Proteomes" id="UP001148629">
    <property type="component" value="Unassembled WGS sequence"/>
</dbReference>
<name>A0ACC1SFX1_9HYPO</name>
<proteinExistence type="predicted"/>
<comment type="caution">
    <text evidence="1">The sequence shown here is derived from an EMBL/GenBank/DDBJ whole genome shotgun (WGS) entry which is preliminary data.</text>
</comment>
<protein>
    <submittedName>
        <fullName evidence="1">Uncharacterized protein</fullName>
    </submittedName>
</protein>
<gene>
    <name evidence="1" type="ORF">NM208_g5722</name>
</gene>
<evidence type="ECO:0000313" key="2">
    <source>
        <dbReference type="Proteomes" id="UP001148629"/>
    </source>
</evidence>